<gene>
    <name evidence="1" type="ORF">BQ8482_350206</name>
</gene>
<name>A0A2P9AR31_9HYPH</name>
<keyword evidence="2" id="KW-1185">Reference proteome</keyword>
<accession>A0A2P9AR31</accession>
<dbReference type="AlphaFoldDB" id="A0A2P9AR31"/>
<dbReference type="Proteomes" id="UP000245698">
    <property type="component" value="Unassembled WGS sequence"/>
</dbReference>
<reference evidence="2" key="1">
    <citation type="submission" date="2016-12" db="EMBL/GenBank/DDBJ databases">
        <authorList>
            <person name="Brunel B."/>
        </authorList>
    </citation>
    <scope>NUCLEOTIDE SEQUENCE [LARGE SCALE GENOMIC DNA]</scope>
</reference>
<evidence type="ECO:0000313" key="2">
    <source>
        <dbReference type="Proteomes" id="UP000245698"/>
    </source>
</evidence>
<evidence type="ECO:0000313" key="1">
    <source>
        <dbReference type="EMBL" id="SJM33562.1"/>
    </source>
</evidence>
<proteinExistence type="predicted"/>
<organism evidence="1 2">
    <name type="scientific">Mesorhizobium delmotii</name>
    <dbReference type="NCBI Taxonomy" id="1631247"/>
    <lineage>
        <taxon>Bacteria</taxon>
        <taxon>Pseudomonadati</taxon>
        <taxon>Pseudomonadota</taxon>
        <taxon>Alphaproteobacteria</taxon>
        <taxon>Hyphomicrobiales</taxon>
        <taxon>Phyllobacteriaceae</taxon>
        <taxon>Mesorhizobium</taxon>
    </lineage>
</organism>
<protein>
    <submittedName>
        <fullName evidence="1">Uncharacterized protein</fullName>
    </submittedName>
</protein>
<sequence length="85" mass="9648">MAYRWVTFRIDFARQTFLFRICFLWLTDGSPSEGFAGVKIKDTTPRLIEPGFRKKLLPSPSESAVSLLGKKLDLARNQSATKRGL</sequence>
<dbReference type="EMBL" id="FUIG01000043">
    <property type="protein sequence ID" value="SJM33562.1"/>
    <property type="molecule type" value="Genomic_DNA"/>
</dbReference>